<feature type="compositionally biased region" description="Low complexity" evidence="1">
    <location>
        <begin position="96"/>
        <end position="115"/>
    </location>
</feature>
<gene>
    <name evidence="2" type="ORF">C7M84_010557</name>
</gene>
<feature type="region of interest" description="Disordered" evidence="1">
    <location>
        <begin position="455"/>
        <end position="521"/>
    </location>
</feature>
<keyword evidence="3" id="KW-1185">Reference proteome</keyword>
<feature type="compositionally biased region" description="Polar residues" evidence="1">
    <location>
        <begin position="565"/>
        <end position="590"/>
    </location>
</feature>
<dbReference type="Proteomes" id="UP000283509">
    <property type="component" value="Unassembled WGS sequence"/>
</dbReference>
<reference evidence="2 3" key="1">
    <citation type="submission" date="2018-04" db="EMBL/GenBank/DDBJ databases">
        <authorList>
            <person name="Zhang X."/>
            <person name="Yuan J."/>
            <person name="Li F."/>
            <person name="Xiang J."/>
        </authorList>
    </citation>
    <scope>NUCLEOTIDE SEQUENCE [LARGE SCALE GENOMIC DNA]</scope>
    <source>
        <tissue evidence="2">Muscle</tissue>
    </source>
</reference>
<sequence length="648" mass="66821">MTAPYSVSPSLSFQFDNDLDWIGLWPRTGSYKRFTNLDDVTSMMTLDESVRPPEQPDLPPQPLRPAPAPPPRASWVPPDEASEGAYIEEASRDTISAPSRRAPSGAGRGAASSGAERVNEEMQRAFAQKPEANVTVTATASVTQSGQTVADWFGGGAGDRATSTNVTSSGSTGWFTSTASEGFGSGSVSSVVATSSGSRWLSDLTGSNSAAGSSVSGGVGGGSVAVSNSVGYVGGNRESSGGVVSQAGVAQTSTVYDNSVYKPLQPDSFVNKFNETKDTSTFGSKNYFSAPDYTRPDSEAATGVSASPTPYINQMSTTTRKETGGPGGAAPGLILPSKNPVLPSDYGGVADVPATPPNTATSDHSTSPSPYISSRLAEVEARIGLLGARQEEEERSAPLGWAQGGDRRRPEEGKNPFLVSVSGRADRKGLAGVEEEVTRRVREYIASLSARLRQIPDDNSIGQDSLSQMSTPPPSAAFPVTPPNSAARLSGETPPSSAGLYVPYGSRPPSSSTPPSSATGLRNLYSSRRASADASPLSPVVFTLSTSRRLSLDTPPSSADLVSATPPNSASSQAVFGETPPSSAGYSSTPPNSAGLAGAFEAGVAAGTLKRAMSCDSVSSDTSVTLNELEDTCGQVTGHLAIQLIYDR</sequence>
<feature type="compositionally biased region" description="Polar residues" evidence="1">
    <location>
        <begin position="460"/>
        <end position="469"/>
    </location>
</feature>
<name>A0A423T3W2_PENVA</name>
<evidence type="ECO:0000313" key="2">
    <source>
        <dbReference type="EMBL" id="ROT71144.1"/>
    </source>
</evidence>
<feature type="compositionally biased region" description="Polar residues" evidence="1">
    <location>
        <begin position="304"/>
        <end position="318"/>
    </location>
</feature>
<proteinExistence type="predicted"/>
<feature type="compositionally biased region" description="Basic and acidic residues" evidence="1">
    <location>
        <begin position="405"/>
        <end position="414"/>
    </location>
</feature>
<feature type="region of interest" description="Disordered" evidence="1">
    <location>
        <begin position="46"/>
        <end position="119"/>
    </location>
</feature>
<evidence type="ECO:0000256" key="1">
    <source>
        <dbReference type="SAM" id="MobiDB-lite"/>
    </source>
</evidence>
<dbReference type="EMBL" id="QCYY01002338">
    <property type="protein sequence ID" value="ROT71144.1"/>
    <property type="molecule type" value="Genomic_DNA"/>
</dbReference>
<comment type="caution">
    <text evidence="2">The sequence shown here is derived from an EMBL/GenBank/DDBJ whole genome shotgun (WGS) entry which is preliminary data.</text>
</comment>
<feature type="region of interest" description="Disordered" evidence="1">
    <location>
        <begin position="387"/>
        <end position="417"/>
    </location>
</feature>
<feature type="compositionally biased region" description="Pro residues" evidence="1">
    <location>
        <begin position="53"/>
        <end position="72"/>
    </location>
</feature>
<feature type="region of interest" description="Disordered" evidence="1">
    <location>
        <begin position="284"/>
        <end position="371"/>
    </location>
</feature>
<dbReference type="AlphaFoldDB" id="A0A423T3W2"/>
<organism evidence="2 3">
    <name type="scientific">Penaeus vannamei</name>
    <name type="common">Whiteleg shrimp</name>
    <name type="synonym">Litopenaeus vannamei</name>
    <dbReference type="NCBI Taxonomy" id="6689"/>
    <lineage>
        <taxon>Eukaryota</taxon>
        <taxon>Metazoa</taxon>
        <taxon>Ecdysozoa</taxon>
        <taxon>Arthropoda</taxon>
        <taxon>Crustacea</taxon>
        <taxon>Multicrustacea</taxon>
        <taxon>Malacostraca</taxon>
        <taxon>Eumalacostraca</taxon>
        <taxon>Eucarida</taxon>
        <taxon>Decapoda</taxon>
        <taxon>Dendrobranchiata</taxon>
        <taxon>Penaeoidea</taxon>
        <taxon>Penaeidae</taxon>
        <taxon>Penaeus</taxon>
    </lineage>
</organism>
<reference evidence="2 3" key="2">
    <citation type="submission" date="2019-01" db="EMBL/GenBank/DDBJ databases">
        <title>The decoding of complex shrimp genome reveals the adaptation for benthos swimmer, frequently molting mechanism and breeding impact on genome.</title>
        <authorList>
            <person name="Sun Y."/>
            <person name="Gao Y."/>
            <person name="Yu Y."/>
        </authorList>
    </citation>
    <scope>NUCLEOTIDE SEQUENCE [LARGE SCALE GENOMIC DNA]</scope>
    <source>
        <tissue evidence="2">Muscle</tissue>
    </source>
</reference>
<feature type="compositionally biased region" description="Polar residues" evidence="1">
    <location>
        <begin position="357"/>
        <end position="371"/>
    </location>
</feature>
<evidence type="ECO:0000313" key="3">
    <source>
        <dbReference type="Proteomes" id="UP000283509"/>
    </source>
</evidence>
<accession>A0A423T3W2</accession>
<feature type="region of interest" description="Disordered" evidence="1">
    <location>
        <begin position="549"/>
        <end position="590"/>
    </location>
</feature>
<protein>
    <submittedName>
        <fullName evidence="2">Uncharacterized protein</fullName>
    </submittedName>
</protein>
<feature type="compositionally biased region" description="Low complexity" evidence="1">
    <location>
        <begin position="507"/>
        <end position="517"/>
    </location>
</feature>
<feature type="compositionally biased region" description="Pro residues" evidence="1">
    <location>
        <begin position="471"/>
        <end position="482"/>
    </location>
</feature>